<evidence type="ECO:0000259" key="1">
    <source>
        <dbReference type="PROSITE" id="PS50943"/>
    </source>
</evidence>
<dbReference type="InterPro" id="IPR010982">
    <property type="entry name" value="Lambda_DNA-bd_dom_sf"/>
</dbReference>
<dbReference type="RefSeq" id="WP_344831648.1">
    <property type="nucleotide sequence ID" value="NZ_BAAAUV010000011.1"/>
</dbReference>
<protein>
    <submittedName>
        <fullName evidence="2">Helix-turn-helix transcriptional regulator</fullName>
    </submittedName>
</protein>
<dbReference type="SUPFAM" id="SSF47413">
    <property type="entry name" value="lambda repressor-like DNA-binding domains"/>
    <property type="match status" value="1"/>
</dbReference>
<dbReference type="CDD" id="cd00093">
    <property type="entry name" value="HTH_XRE"/>
    <property type="match status" value="1"/>
</dbReference>
<accession>A0ABP6QGC4</accession>
<dbReference type="Gene3D" id="3.30.450.180">
    <property type="match status" value="1"/>
</dbReference>
<sequence length="292" mass="31848">MDNRSEVRAFLTTRRAKVTPEQAGLPTHGRRRVEGLRRGEVAALAGVSVEYYTKLERGNLTGASDGVLSAIARALRLDETETAHLHHLARASASPPTRTRRVKAPEIRASVRRVLESMTGVPALIRDHRFDVLAASSLARALYAPMFTAGPALPVNSMRFTFLDPHAQAFYPDWTDVAHGAVAALRIAAARNPHDQNLISLIGELSMRSDPFRTWWAAQDVYVHQHGTKRFHHPAVGDLTLDYEAFELPGEAPLTLLTYSAEPGTPSGDGLQLLAAWAAQNTDAGTPASERP</sequence>
<comment type="caution">
    <text evidence="2">The sequence shown here is derived from an EMBL/GenBank/DDBJ whole genome shotgun (WGS) entry which is preliminary data.</text>
</comment>
<dbReference type="Pfam" id="PF13560">
    <property type="entry name" value="HTH_31"/>
    <property type="match status" value="1"/>
</dbReference>
<dbReference type="PANTHER" id="PTHR35010">
    <property type="entry name" value="BLL4672 PROTEIN-RELATED"/>
    <property type="match status" value="1"/>
</dbReference>
<evidence type="ECO:0000313" key="3">
    <source>
        <dbReference type="Proteomes" id="UP001501237"/>
    </source>
</evidence>
<keyword evidence="3" id="KW-1185">Reference proteome</keyword>
<dbReference type="PROSITE" id="PS50943">
    <property type="entry name" value="HTH_CROC1"/>
    <property type="match status" value="1"/>
</dbReference>
<proteinExistence type="predicted"/>
<dbReference type="InterPro" id="IPR001387">
    <property type="entry name" value="Cro/C1-type_HTH"/>
</dbReference>
<feature type="domain" description="HTH cro/C1-type" evidence="1">
    <location>
        <begin position="40"/>
        <end position="82"/>
    </location>
</feature>
<dbReference type="InterPro" id="IPR041413">
    <property type="entry name" value="MLTR_LBD"/>
</dbReference>
<organism evidence="2 3">
    <name type="scientific">Actinocorallia longicatena</name>
    <dbReference type="NCBI Taxonomy" id="111803"/>
    <lineage>
        <taxon>Bacteria</taxon>
        <taxon>Bacillati</taxon>
        <taxon>Actinomycetota</taxon>
        <taxon>Actinomycetes</taxon>
        <taxon>Streptosporangiales</taxon>
        <taxon>Thermomonosporaceae</taxon>
        <taxon>Actinocorallia</taxon>
    </lineage>
</organism>
<dbReference type="SMART" id="SM00530">
    <property type="entry name" value="HTH_XRE"/>
    <property type="match status" value="1"/>
</dbReference>
<dbReference type="PANTHER" id="PTHR35010:SF2">
    <property type="entry name" value="BLL4672 PROTEIN"/>
    <property type="match status" value="1"/>
</dbReference>
<dbReference type="EMBL" id="BAAAUV010000011">
    <property type="protein sequence ID" value="GAA3220766.1"/>
    <property type="molecule type" value="Genomic_DNA"/>
</dbReference>
<gene>
    <name evidence="2" type="ORF">GCM10010468_45540</name>
</gene>
<reference evidence="3" key="1">
    <citation type="journal article" date="2019" name="Int. J. Syst. Evol. Microbiol.">
        <title>The Global Catalogue of Microorganisms (GCM) 10K type strain sequencing project: providing services to taxonomists for standard genome sequencing and annotation.</title>
        <authorList>
            <consortium name="The Broad Institute Genomics Platform"/>
            <consortium name="The Broad Institute Genome Sequencing Center for Infectious Disease"/>
            <person name="Wu L."/>
            <person name="Ma J."/>
        </authorList>
    </citation>
    <scope>NUCLEOTIDE SEQUENCE [LARGE SCALE GENOMIC DNA]</scope>
    <source>
        <strain evidence="3">JCM 9377</strain>
    </source>
</reference>
<dbReference type="Proteomes" id="UP001501237">
    <property type="component" value="Unassembled WGS sequence"/>
</dbReference>
<name>A0ABP6QGC4_9ACTN</name>
<dbReference type="Pfam" id="PF17765">
    <property type="entry name" value="MLTR_LBD"/>
    <property type="match status" value="1"/>
</dbReference>
<evidence type="ECO:0000313" key="2">
    <source>
        <dbReference type="EMBL" id="GAA3220766.1"/>
    </source>
</evidence>
<dbReference type="Gene3D" id="1.10.260.40">
    <property type="entry name" value="lambda repressor-like DNA-binding domains"/>
    <property type="match status" value="1"/>
</dbReference>